<evidence type="ECO:0000256" key="2">
    <source>
        <dbReference type="SAM" id="SignalP"/>
    </source>
</evidence>
<reference evidence="4 5" key="1">
    <citation type="journal article" date="2024" name="Nat. Commun.">
        <title>Phylogenomics reveals the evolutionary origins of lichenization in chlorophyte algae.</title>
        <authorList>
            <person name="Puginier C."/>
            <person name="Libourel C."/>
            <person name="Otte J."/>
            <person name="Skaloud P."/>
            <person name="Haon M."/>
            <person name="Grisel S."/>
            <person name="Petersen M."/>
            <person name="Berrin J.G."/>
            <person name="Delaux P.M."/>
            <person name="Dal Grande F."/>
            <person name="Keller J."/>
        </authorList>
    </citation>
    <scope>NUCLEOTIDE SEQUENCE [LARGE SCALE GENOMIC DNA]</scope>
    <source>
        <strain evidence="4 5">SAG 216-7</strain>
    </source>
</reference>
<feature type="compositionally biased region" description="Low complexity" evidence="1">
    <location>
        <begin position="624"/>
        <end position="636"/>
    </location>
</feature>
<gene>
    <name evidence="4" type="ORF">WJX75_005461</name>
</gene>
<feature type="chain" id="PRO_5045164011" description="NodB homology domain-containing protein" evidence="2">
    <location>
        <begin position="26"/>
        <end position="676"/>
    </location>
</feature>
<dbReference type="Pfam" id="PF01522">
    <property type="entry name" value="Polysacc_deac_1"/>
    <property type="match status" value="1"/>
</dbReference>
<name>A0ABR2YZ40_9CHLO</name>
<proteinExistence type="predicted"/>
<feature type="signal peptide" evidence="2">
    <location>
        <begin position="1"/>
        <end position="25"/>
    </location>
</feature>
<dbReference type="PROSITE" id="PS51677">
    <property type="entry name" value="NODB"/>
    <property type="match status" value="1"/>
</dbReference>
<sequence length="676" mass="73175">MGPQGVLRAHFATLFVVYLIQTGHSLDTAENILNPMSHVLGMSVKPDTALRDRSCAGCEGSPLGISCCGLCAFWENPRSQNGGHHHGWEGQCSSRQVAGLLANLKAQGIDLEGFQPQELFEQIKGRTLWLIGDSQANYWFLAVECFLKEFLVSEKRGQPTNSTEANMWLIKFIEELPHRGSKRAEPRPSICTSYQDNTRVCFVRIHKVEEAAHPVLRVLKRSVPDFHRDIVIVNAGLHYGVGDPGYRWSMEYFAKFVREHRQELGTIIWKDTPPQHFDFENGYYWWFDDSKGGTSGGPKSERCRALTQEELSSEEVLAGGWFNQHAICKKGKRVCGRKIPEIFAAAWALVLDRMKGVTRQIFAAIGIFGVLVCHAAVDPCSEQYPHLGTDFVTSQSKTVALTFDDAPDPVNTARTLDDLSAAGVKATFFVNTNNQMNVASSTQAQALLQRIRDEGHTIGSHTVDHISLDNLDTTRIEYELGGLEGTLGNIGLAAPRLFRAPHGTPFLNPNSADLPRVASVVRRHAVDISWTFAGSNQLDWDCDTNVQCVLNNYLSYFSGGSSGIPLMHAVKAGTAGAVPQLISAGKAAGINFVSVDNFVQEKYGMSSADVVSRVNSNCPNINYNSSTSSGSSSGNGNRNGGGRRSGPGNPGDLGGPGDGGPGGPGGGPDGPGSPTN</sequence>
<dbReference type="InterPro" id="IPR050248">
    <property type="entry name" value="Polysacc_deacetylase_ArnD"/>
</dbReference>
<keyword evidence="2" id="KW-0732">Signal</keyword>
<feature type="compositionally biased region" description="Gly residues" evidence="1">
    <location>
        <begin position="637"/>
        <end position="670"/>
    </location>
</feature>
<dbReference type="InterPro" id="IPR002509">
    <property type="entry name" value="NODB_dom"/>
</dbReference>
<dbReference type="SUPFAM" id="SSF88713">
    <property type="entry name" value="Glycoside hydrolase/deacetylase"/>
    <property type="match status" value="1"/>
</dbReference>
<evidence type="ECO:0000256" key="1">
    <source>
        <dbReference type="SAM" id="MobiDB-lite"/>
    </source>
</evidence>
<dbReference type="CDD" id="cd10917">
    <property type="entry name" value="CE4_NodB_like_6s_7s"/>
    <property type="match status" value="1"/>
</dbReference>
<evidence type="ECO:0000313" key="5">
    <source>
        <dbReference type="Proteomes" id="UP001491310"/>
    </source>
</evidence>
<evidence type="ECO:0000313" key="4">
    <source>
        <dbReference type="EMBL" id="KAK9916660.1"/>
    </source>
</evidence>
<comment type="caution">
    <text evidence="4">The sequence shown here is derived from an EMBL/GenBank/DDBJ whole genome shotgun (WGS) entry which is preliminary data.</text>
</comment>
<keyword evidence="5" id="KW-1185">Reference proteome</keyword>
<dbReference type="Proteomes" id="UP001491310">
    <property type="component" value="Unassembled WGS sequence"/>
</dbReference>
<accession>A0ABR2YZ40</accession>
<dbReference type="InterPro" id="IPR011330">
    <property type="entry name" value="Glyco_hydro/deAcase_b/a-brl"/>
</dbReference>
<dbReference type="EMBL" id="JALJOT010000003">
    <property type="protein sequence ID" value="KAK9916660.1"/>
    <property type="molecule type" value="Genomic_DNA"/>
</dbReference>
<evidence type="ECO:0000259" key="3">
    <source>
        <dbReference type="PROSITE" id="PS51677"/>
    </source>
</evidence>
<protein>
    <recommendedName>
        <fullName evidence="3">NodB homology domain-containing protein</fullName>
    </recommendedName>
</protein>
<feature type="region of interest" description="Disordered" evidence="1">
    <location>
        <begin position="622"/>
        <end position="676"/>
    </location>
</feature>
<dbReference type="PANTHER" id="PTHR10587">
    <property type="entry name" value="GLYCOSYL TRANSFERASE-RELATED"/>
    <property type="match status" value="1"/>
</dbReference>
<feature type="domain" description="NodB homology" evidence="3">
    <location>
        <begin position="397"/>
        <end position="593"/>
    </location>
</feature>
<dbReference type="Gene3D" id="3.20.20.370">
    <property type="entry name" value="Glycoside hydrolase/deacetylase"/>
    <property type="match status" value="1"/>
</dbReference>
<organism evidence="4 5">
    <name type="scientific">Coccomyxa subellipsoidea</name>
    <dbReference type="NCBI Taxonomy" id="248742"/>
    <lineage>
        <taxon>Eukaryota</taxon>
        <taxon>Viridiplantae</taxon>
        <taxon>Chlorophyta</taxon>
        <taxon>core chlorophytes</taxon>
        <taxon>Trebouxiophyceae</taxon>
        <taxon>Trebouxiophyceae incertae sedis</taxon>
        <taxon>Coccomyxaceae</taxon>
        <taxon>Coccomyxa</taxon>
    </lineage>
</organism>